<dbReference type="OrthoDB" id="381190at2759"/>
<evidence type="ECO:0000259" key="18">
    <source>
        <dbReference type="PROSITE" id="PS51190"/>
    </source>
</evidence>
<dbReference type="GO" id="GO:0004674">
    <property type="term" value="F:protein serine/threonine kinase activity"/>
    <property type="evidence" value="ECO:0007669"/>
    <property type="project" value="UniProtKB-KW"/>
</dbReference>
<dbReference type="PROSITE" id="PS51189">
    <property type="entry name" value="FAT"/>
    <property type="match status" value="1"/>
</dbReference>
<dbReference type="Gene3D" id="1.10.1070.11">
    <property type="entry name" value="Phosphatidylinositol 3-/4-kinase, catalytic domain"/>
    <property type="match status" value="1"/>
</dbReference>
<feature type="domain" description="FATC" evidence="18">
    <location>
        <begin position="3000"/>
        <end position="3032"/>
    </location>
</feature>
<keyword evidence="10 14" id="KW-0067">ATP-binding</keyword>
<feature type="compositionally biased region" description="Acidic residues" evidence="15">
    <location>
        <begin position="177"/>
        <end position="192"/>
    </location>
</feature>
<dbReference type="GO" id="GO:0006281">
    <property type="term" value="P:DNA repair"/>
    <property type="evidence" value="ECO:0007669"/>
    <property type="project" value="InterPro"/>
</dbReference>
<proteinExistence type="inferred from homology"/>
<dbReference type="InterPro" id="IPR011009">
    <property type="entry name" value="Kinase-like_dom_sf"/>
</dbReference>
<dbReference type="PANTHER" id="PTHR37079:SF4">
    <property type="entry name" value="SERINE_THREONINE-PROTEIN KINASE ATM"/>
    <property type="match status" value="1"/>
</dbReference>
<dbReference type="InterPro" id="IPR000403">
    <property type="entry name" value="PI3/4_kinase_cat_dom"/>
</dbReference>
<evidence type="ECO:0000256" key="12">
    <source>
        <dbReference type="ARBA" id="ARBA00047899"/>
    </source>
</evidence>
<evidence type="ECO:0000256" key="8">
    <source>
        <dbReference type="ARBA" id="ARBA00022763"/>
    </source>
</evidence>
<keyword evidence="11 14" id="KW-0539">Nucleus</keyword>
<keyword evidence="20" id="KW-1185">Reference proteome</keyword>
<evidence type="ECO:0000256" key="9">
    <source>
        <dbReference type="ARBA" id="ARBA00022777"/>
    </source>
</evidence>
<evidence type="ECO:0000256" key="5">
    <source>
        <dbReference type="ARBA" id="ARBA00022527"/>
    </source>
</evidence>
<dbReference type="Pfam" id="PF00454">
    <property type="entry name" value="PI3_PI4_kinase"/>
    <property type="match status" value="1"/>
</dbReference>
<name>A0A5C3R3F3_9AGAR</name>
<protein>
    <recommendedName>
        <fullName evidence="4 14">Serine/threonine-protein kinase Tel1</fullName>
        <ecNumber evidence="3 14">2.7.11.1</ecNumber>
    </recommendedName>
</protein>
<keyword evidence="7 14" id="KW-0547">Nucleotide-binding</keyword>
<dbReference type="PROSITE" id="PS50290">
    <property type="entry name" value="PI3_4_KINASE_3"/>
    <property type="match status" value="1"/>
</dbReference>
<keyword evidence="5 14" id="KW-0723">Serine/threonine-protein kinase</keyword>
<dbReference type="InterPro" id="IPR021668">
    <property type="entry name" value="TAN"/>
</dbReference>
<dbReference type="EC" id="2.7.11.1" evidence="3 14"/>
<dbReference type="GO" id="GO:0106310">
    <property type="term" value="F:protein serine kinase activity"/>
    <property type="evidence" value="ECO:0007669"/>
    <property type="project" value="RHEA"/>
</dbReference>
<dbReference type="GO" id="GO:0035556">
    <property type="term" value="P:intracellular signal transduction"/>
    <property type="evidence" value="ECO:0007669"/>
    <property type="project" value="UniProtKB-ARBA"/>
</dbReference>
<evidence type="ECO:0000313" key="20">
    <source>
        <dbReference type="Proteomes" id="UP000305067"/>
    </source>
</evidence>
<evidence type="ECO:0000256" key="7">
    <source>
        <dbReference type="ARBA" id="ARBA00022741"/>
    </source>
</evidence>
<dbReference type="EMBL" id="ML178817">
    <property type="protein sequence ID" value="TFL05344.1"/>
    <property type="molecule type" value="Genomic_DNA"/>
</dbReference>
<dbReference type="InterPro" id="IPR018936">
    <property type="entry name" value="PI3/4_kinase_CS"/>
</dbReference>
<evidence type="ECO:0000256" key="4">
    <source>
        <dbReference type="ARBA" id="ARBA00014619"/>
    </source>
</evidence>
<dbReference type="PANTHER" id="PTHR37079">
    <property type="entry name" value="SERINE/THREONINE-PROTEIN KINASE ATM"/>
    <property type="match status" value="1"/>
</dbReference>
<evidence type="ECO:0000259" key="16">
    <source>
        <dbReference type="PROSITE" id="PS50290"/>
    </source>
</evidence>
<dbReference type="InterPro" id="IPR036940">
    <property type="entry name" value="PI3/4_kinase_cat_sf"/>
</dbReference>
<dbReference type="PROSITE" id="PS51190">
    <property type="entry name" value="FATC"/>
    <property type="match status" value="1"/>
</dbReference>
<dbReference type="GO" id="GO:0005634">
    <property type="term" value="C:nucleus"/>
    <property type="evidence" value="ECO:0007669"/>
    <property type="project" value="UniProtKB-SubCell"/>
</dbReference>
<feature type="domain" description="FAT" evidence="17">
    <location>
        <begin position="1949"/>
        <end position="2557"/>
    </location>
</feature>
<evidence type="ECO:0000256" key="2">
    <source>
        <dbReference type="ARBA" id="ARBA00010769"/>
    </source>
</evidence>
<feature type="domain" description="PI3K/PI4K catalytic" evidence="16">
    <location>
        <begin position="2674"/>
        <end position="2999"/>
    </location>
</feature>
<dbReference type="GO" id="GO:0005524">
    <property type="term" value="F:ATP binding"/>
    <property type="evidence" value="ECO:0007669"/>
    <property type="project" value="UniProtKB-KW"/>
</dbReference>
<evidence type="ECO:0000256" key="6">
    <source>
        <dbReference type="ARBA" id="ARBA00022679"/>
    </source>
</evidence>
<evidence type="ECO:0000256" key="10">
    <source>
        <dbReference type="ARBA" id="ARBA00022840"/>
    </source>
</evidence>
<comment type="catalytic activity">
    <reaction evidence="13">
        <text>L-seryl-[protein] + ATP = O-phospho-L-seryl-[protein] + ADP + H(+)</text>
        <dbReference type="Rhea" id="RHEA:17989"/>
        <dbReference type="Rhea" id="RHEA-COMP:9863"/>
        <dbReference type="Rhea" id="RHEA-COMP:11604"/>
        <dbReference type="ChEBI" id="CHEBI:15378"/>
        <dbReference type="ChEBI" id="CHEBI:29999"/>
        <dbReference type="ChEBI" id="CHEBI:30616"/>
        <dbReference type="ChEBI" id="CHEBI:83421"/>
        <dbReference type="ChEBI" id="CHEBI:456216"/>
        <dbReference type="EC" id="2.7.11.1"/>
    </reaction>
</comment>
<evidence type="ECO:0000256" key="11">
    <source>
        <dbReference type="ARBA" id="ARBA00023242"/>
    </source>
</evidence>
<keyword evidence="14" id="KW-0158">Chromosome</keyword>
<dbReference type="STRING" id="1884261.A0A5C3R3F3"/>
<dbReference type="GO" id="GO:0006325">
    <property type="term" value="P:chromatin organization"/>
    <property type="evidence" value="ECO:0007669"/>
    <property type="project" value="UniProtKB-KW"/>
</dbReference>
<sequence length="3032" mass="340729">MSHKLQAVLDQIGSDKVRERQEGLEEFKKFFRKQDTVARFYLGKDGTTAEPKKWLVVFQALFHLVIVEKAAYVKKDTAPVSARLRAGAATVRWLVERTTRYMNKRVATALFEHLTEVMVWKNNLVSIIALEYTQALKLMLSWTPHLEHLDDQTWTKLTEISFNVILCDPLRRHFHDDEGDDETMPAEDEGESSDSSAAPLAPKKRTRSARAHAPNPSSQSIAPNPSAPTAEQIAFASLLCILLGYEGNPLLLSEYPYLASSVLRRLHRFLAFYPTDSSLHYDYLIALSRVLPTLSLNRKAAVASFTTKSWDLIVGLWGTKNKSVKETLVVVIRILLPFLLVEDASSEIDSREKVRSLWKCLNGEGDGRWTTDLLSLEALRLELTDPDTWTSDFHGRPPFIYSTFSHGWHFDENEAVAWAILETHADCVDKLYKLSETMQQDPSTSGSRKRRRVDNPILAILSSITTASSNGTTSPTTINHLQLLLFIIERHWLELHSSFRMRILTCLQTSINVDDGAHQSWIFLCLAAAAFQSRDIQLQDTTNDNRDIEDRYYNSAAESFSWETIWAHAIRKITSLATCRAACHFAHIAIHLLQFPSRTSQISVQRIVSDIESITKDLDAHGPSYPFDSVCAFMASCISVANQDARLYRMQVEDRVLAWLVGSWKFNASATYGYGPTTGAQRLNANRLPLNNIGDILRLLENICILPQRVDLVLRTPLPSAPVVHQAMADQKTTVIRQFLLQAKLEHPSPRIVAAAEKSSSLPASTRLSSSPLTSREHKCSTFLLQTVEDLQSQLEESPDIPLSSVRARRVLDAAVVSICFETILSLNSRRSNRRALQCASRLIAVVLSSIDQSNWTIDEKAMVLMGVEPLVAYTDEHETTPGSWLAILPPGPDSGIKKSILSTDGQDFANRQGRRRASRRKFLRTLWRSSDVQDALAPVQDYLRNIIQAELSRDPLVSGLQEMDEFAAVTSPTSHASSTGSLRVTEVILCFLTASSTLQAGPEDSDSNQELVEIILDAASDHPDTFFSFSHTLVRTFRLGTLVLNPDQFDAFLDLFEGLLMGYSHSRHGGLLISLATFLDSTYPLWSSAAIAHEETGKKVRQIFQWLSESLRNGKVRSWQARDQLALFMDRYLENNPNQQLWSLPHENEYEGEEARHENFPSNVLPKLSQDPDIRVRFRAAAINANLVMAAKKTGYEPAKLYGHVITLLSQNLDDYEFMLTRVISLGNFMIVDSSLRPRPYWHLLETSLQSSQYIRHIEAVLQCVSRSLGFPTLATLFQGYSAQIAHRIRYQEYDVLRLPPQILGYEDRLQCARACFRSFTPVNLLHADGTLSKRTHGENLFTSHCGLLGKTVEQALDECFGDIVGLQLVATVADNSDTPPDGALEVLMKTMRYKDKAAFTQKLADTADAVVCAMLRPLRDQDCSQDKDIFGALQAGDSTGLAADSLLDLSRYRPPADMASQPPHEPAYGARAIISSVSWFIEAVNPPAQGLVYHVLRQLFASVQSSCLVNDQIQVLTAITMWVAFNNQQFQNGSLVHTLVQGLLLALPEPELSYAAQSGLDWALTEHSKELEGPRLSALLVEIARIAHNYGTIDATSTSSQRGTVIMEWINAHTERFMRANRTKDFAIRAALIWPTSVFDNRLKEVRAKTVSELLKDNHSGSNFRLAGRLVEMTVNGKYAAKQFASQDFWSLKRSIPKNVVSNHEDSAALASLLFMHHGKISGFSNDLYLSIGDRNHGHNHFARKDATPENPVTRMLLSLLQGNDAKEVKGAYMTLRQLTSVCDLSSLSPTLSKTSRAEIELLAFFPPTPETRPTRSVQELGTKALCVESSSQFSLWIGELAVLFCDIMAPGNMLFSQLPCLVLENSTFAESLFPWLVYTFLVQHGKDGNATNALSTYFTAVLSYDHCDLASLKAIIDCVLYLRQYSPPHGKDELAYNKWLHVDFTLLAQKAARCGSYTTALLFLETAPDYPTFSTCDPKMTEAILLDIYSHIDEPDGFYGIQTSDSRQFLFKRFQHEKQWDKAFRFHGGSLESGDNGSHHSTGLLSAFHAFGFHHLAMKSAEHLTPATGDQNDLSHLTHELGWRTETWDLPEVASVQSHTSGLYSILRSVHCDRNQESVKPLIQQVLSHETDRLRLLGTESLEEIGQITQNLICIHQVVLWTNPDFQHALSEKRLQEEDYEALVNISPNFEFDTLEKIMAIRISLIRSARQQEERNQIGDFGSQFTSNLLNVEKACLLRLSRAARDAGMVQIALNAITSAQRLESSSSFEVSEEFAQVLWAQSERKMALDHLRQLVTQNKDGLSNGLSTAKLLACLGAWASEARLEKSSEIMDKFFDPAIDIIKRHSTLDDANGDQRATIYHQYATFAEQQYYAIIKSPDTARVKLYMDRKNHEMESRKQQIRASQASQNVADQANVHRLQGEQRKAERQLSEDTERFNKHNRVLHTSLLRALDMHARCLESSDLFDDDGPIRLCSLWFSNFTNTLVQNEFEAALARVPSRKFVFLAHQLSARLGKSRTDTVAAGDECLRRLLTRMCREHPFHSLYQVYCLQSDTPQPAGNKRRQFSRHELSSTQTDRSAAAGDLLGQLRTDEQCGERVRNVERACEAFLDWAAYPIKGDKRFSNKKNVPLQVPQDRLLLKLIDTDVPIPTMKTPLDLTLRYENYVCIKNYERAFSTAGGVNLPKINVCVGTDGRRYKQLFKGEGNDDLRQDAVMEQVFDLCNRILRRDKTTSKRTLRVRPYVVLPLSPQAGVLEFVHNTSPLGTWLNAAHPRYHPEDLKGNVATLKLKERENDSPEARTAAYKSVCEKFRPVMRHYFAERAKEPISWFTMRLCYSRSVATTSIVGHILGLGDRHISNILLDLKTGEVVHIDLGIAFDQGRALPVPERVPFRLTPDMVNGLGISGTQGVFQRCAEETMRVMRDGSAIIMTVLEVFKYDPLHSWTASELKVKKLQPSAKQADTISDAVRLGLELDMSSGNAAENADRALSGVARKLDKTMSVEFTVNELISEATDARNLATIYYGWGPHL</sequence>
<dbReference type="Proteomes" id="UP000305067">
    <property type="component" value="Unassembled WGS sequence"/>
</dbReference>
<dbReference type="PROSITE" id="PS00916">
    <property type="entry name" value="PI3_4_KINASE_2"/>
    <property type="match status" value="1"/>
</dbReference>
<dbReference type="SUPFAM" id="SSF56112">
    <property type="entry name" value="Protein kinase-like (PK-like)"/>
    <property type="match status" value="1"/>
</dbReference>
<dbReference type="InterPro" id="IPR014009">
    <property type="entry name" value="PIK_FAT"/>
</dbReference>
<evidence type="ECO:0000256" key="13">
    <source>
        <dbReference type="ARBA" id="ARBA00048679"/>
    </source>
</evidence>
<feature type="region of interest" description="Disordered" evidence="15">
    <location>
        <begin position="176"/>
        <end position="225"/>
    </location>
</feature>
<comment type="similarity">
    <text evidence="2 14">Belongs to the PI3/PI4-kinase family. ATM subfamily.</text>
</comment>
<gene>
    <name evidence="19" type="ORF">BDV98DRAFT_524184</name>
</gene>
<evidence type="ECO:0000313" key="19">
    <source>
        <dbReference type="EMBL" id="TFL05344.1"/>
    </source>
</evidence>
<keyword evidence="14" id="KW-0156">Chromatin regulator</keyword>
<comment type="subcellular location">
    <subcellularLocation>
        <location evidence="14">Chromosome</location>
        <location evidence="14">Telomere</location>
    </subcellularLocation>
    <subcellularLocation>
        <location evidence="1 14">Nucleus</location>
    </subcellularLocation>
</comment>
<keyword evidence="9 14" id="KW-0418">Kinase</keyword>
<keyword evidence="6 14" id="KW-0808">Transferase</keyword>
<dbReference type="SMART" id="SM01342">
    <property type="entry name" value="TAN"/>
    <property type="match status" value="1"/>
</dbReference>
<comment type="function">
    <text evidence="14">Serine/threonine protein kinase which activates checkpoint signaling upon genotoxic stresses such as ionizing radiation (IR), ultraviolet light (UV), or DNA replication stalling, thereby acting as a DNA damage sensor. Recognizes the substrate consensus sequence [ST]-Q. Phosphorylates histone H2A to form H2AS128ph (gamma-H2A) at sites of DNA damage, involved in the regulation of DNA damage response mechanism. Required for the control of telomere length and genome stability.</text>
</comment>
<accession>A0A5C3R3F3</accession>
<evidence type="ECO:0000256" key="3">
    <source>
        <dbReference type="ARBA" id="ARBA00012513"/>
    </source>
</evidence>
<dbReference type="SMART" id="SM01343">
    <property type="entry name" value="FATC"/>
    <property type="match status" value="1"/>
</dbReference>
<feature type="region of interest" description="Disordered" evidence="15">
    <location>
        <begin position="2562"/>
        <end position="2581"/>
    </location>
</feature>
<feature type="compositionally biased region" description="Polar residues" evidence="15">
    <location>
        <begin position="215"/>
        <end position="225"/>
    </location>
</feature>
<dbReference type="InterPro" id="IPR044107">
    <property type="entry name" value="PIKKc_ATM"/>
</dbReference>
<dbReference type="Pfam" id="PF11640">
    <property type="entry name" value="TAN"/>
    <property type="match status" value="1"/>
</dbReference>
<dbReference type="InterPro" id="IPR038980">
    <property type="entry name" value="ATM_plant"/>
</dbReference>
<keyword evidence="14" id="KW-0779">Telomere</keyword>
<dbReference type="GO" id="GO:0000781">
    <property type="term" value="C:chromosome, telomeric region"/>
    <property type="evidence" value="ECO:0007669"/>
    <property type="project" value="UniProtKB-SubCell"/>
</dbReference>
<evidence type="ECO:0000259" key="17">
    <source>
        <dbReference type="PROSITE" id="PS51189"/>
    </source>
</evidence>
<dbReference type="CDD" id="cd05171">
    <property type="entry name" value="PIKKc_ATM"/>
    <property type="match status" value="1"/>
</dbReference>
<evidence type="ECO:0000256" key="14">
    <source>
        <dbReference type="RuleBase" id="RU365027"/>
    </source>
</evidence>
<dbReference type="InterPro" id="IPR003152">
    <property type="entry name" value="FATC_dom"/>
</dbReference>
<dbReference type="SMART" id="SM00146">
    <property type="entry name" value="PI3Kc"/>
    <property type="match status" value="1"/>
</dbReference>
<reference evidence="19 20" key="1">
    <citation type="journal article" date="2019" name="Nat. Ecol. Evol.">
        <title>Megaphylogeny resolves global patterns of mushroom evolution.</title>
        <authorList>
            <person name="Varga T."/>
            <person name="Krizsan K."/>
            <person name="Foldi C."/>
            <person name="Dima B."/>
            <person name="Sanchez-Garcia M."/>
            <person name="Sanchez-Ramirez S."/>
            <person name="Szollosi G.J."/>
            <person name="Szarkandi J.G."/>
            <person name="Papp V."/>
            <person name="Albert L."/>
            <person name="Andreopoulos W."/>
            <person name="Angelini C."/>
            <person name="Antonin V."/>
            <person name="Barry K.W."/>
            <person name="Bougher N.L."/>
            <person name="Buchanan P."/>
            <person name="Buyck B."/>
            <person name="Bense V."/>
            <person name="Catcheside P."/>
            <person name="Chovatia M."/>
            <person name="Cooper J."/>
            <person name="Damon W."/>
            <person name="Desjardin D."/>
            <person name="Finy P."/>
            <person name="Geml J."/>
            <person name="Haridas S."/>
            <person name="Hughes K."/>
            <person name="Justo A."/>
            <person name="Karasinski D."/>
            <person name="Kautmanova I."/>
            <person name="Kiss B."/>
            <person name="Kocsube S."/>
            <person name="Kotiranta H."/>
            <person name="LaButti K.M."/>
            <person name="Lechner B.E."/>
            <person name="Liimatainen K."/>
            <person name="Lipzen A."/>
            <person name="Lukacs Z."/>
            <person name="Mihaltcheva S."/>
            <person name="Morgado L.N."/>
            <person name="Niskanen T."/>
            <person name="Noordeloos M.E."/>
            <person name="Ohm R.A."/>
            <person name="Ortiz-Santana B."/>
            <person name="Ovrebo C."/>
            <person name="Racz N."/>
            <person name="Riley R."/>
            <person name="Savchenko A."/>
            <person name="Shiryaev A."/>
            <person name="Soop K."/>
            <person name="Spirin V."/>
            <person name="Szebenyi C."/>
            <person name="Tomsovsky M."/>
            <person name="Tulloss R.E."/>
            <person name="Uehling J."/>
            <person name="Grigoriev I.V."/>
            <person name="Vagvolgyi C."/>
            <person name="Papp T."/>
            <person name="Martin F.M."/>
            <person name="Miettinen O."/>
            <person name="Hibbett D.S."/>
            <person name="Nagy L.G."/>
        </authorList>
    </citation>
    <scope>NUCLEOTIDE SEQUENCE [LARGE SCALE GENOMIC DNA]</scope>
    <source>
        <strain evidence="19 20">CBS 309.79</strain>
    </source>
</reference>
<dbReference type="Pfam" id="PF02260">
    <property type="entry name" value="FATC"/>
    <property type="match status" value="1"/>
</dbReference>
<evidence type="ECO:0000256" key="15">
    <source>
        <dbReference type="SAM" id="MobiDB-lite"/>
    </source>
</evidence>
<evidence type="ECO:0000256" key="1">
    <source>
        <dbReference type="ARBA" id="ARBA00004123"/>
    </source>
</evidence>
<keyword evidence="8 14" id="KW-0227">DNA damage</keyword>
<comment type="catalytic activity">
    <reaction evidence="12 14">
        <text>L-threonyl-[protein] + ATP = O-phospho-L-threonyl-[protein] + ADP + H(+)</text>
        <dbReference type="Rhea" id="RHEA:46608"/>
        <dbReference type="Rhea" id="RHEA-COMP:11060"/>
        <dbReference type="Rhea" id="RHEA-COMP:11605"/>
        <dbReference type="ChEBI" id="CHEBI:15378"/>
        <dbReference type="ChEBI" id="CHEBI:30013"/>
        <dbReference type="ChEBI" id="CHEBI:30616"/>
        <dbReference type="ChEBI" id="CHEBI:61977"/>
        <dbReference type="ChEBI" id="CHEBI:456216"/>
        <dbReference type="EC" id="2.7.11.1"/>
    </reaction>
</comment>
<organism evidence="19 20">
    <name type="scientific">Pterulicium gracile</name>
    <dbReference type="NCBI Taxonomy" id="1884261"/>
    <lineage>
        <taxon>Eukaryota</taxon>
        <taxon>Fungi</taxon>
        <taxon>Dikarya</taxon>
        <taxon>Basidiomycota</taxon>
        <taxon>Agaricomycotina</taxon>
        <taxon>Agaricomycetes</taxon>
        <taxon>Agaricomycetidae</taxon>
        <taxon>Agaricales</taxon>
        <taxon>Pleurotineae</taxon>
        <taxon>Pterulaceae</taxon>
        <taxon>Pterulicium</taxon>
    </lineage>
</organism>
<dbReference type="Gene3D" id="3.30.1010.10">
    <property type="entry name" value="Phosphatidylinositol 3-kinase Catalytic Subunit, Chain A, domain 4"/>
    <property type="match status" value="1"/>
</dbReference>